<gene>
    <name evidence="2" type="ORF">GSI_04634</name>
</gene>
<dbReference type="Proteomes" id="UP000230002">
    <property type="component" value="Unassembled WGS sequence"/>
</dbReference>
<protein>
    <recommendedName>
        <fullName evidence="1">F-box domain-containing protein</fullName>
    </recommendedName>
</protein>
<dbReference type="OrthoDB" id="2751943at2759"/>
<dbReference type="SUPFAM" id="SSF81383">
    <property type="entry name" value="F-box domain"/>
    <property type="match status" value="1"/>
</dbReference>
<proteinExistence type="predicted"/>
<comment type="caution">
    <text evidence="2">The sequence shown here is derived from an EMBL/GenBank/DDBJ whole genome shotgun (WGS) entry which is preliminary data.</text>
</comment>
<dbReference type="EMBL" id="AYKW01000008">
    <property type="protein sequence ID" value="PIL33184.1"/>
    <property type="molecule type" value="Genomic_DNA"/>
</dbReference>
<evidence type="ECO:0000259" key="1">
    <source>
        <dbReference type="Pfam" id="PF12937"/>
    </source>
</evidence>
<evidence type="ECO:0000313" key="2">
    <source>
        <dbReference type="EMBL" id="PIL33184.1"/>
    </source>
</evidence>
<reference evidence="2 3" key="1">
    <citation type="journal article" date="2015" name="Sci. Rep.">
        <title>Chromosome-level genome map provides insights into diverse defense mechanisms in the medicinal fungus Ganoderma sinense.</title>
        <authorList>
            <person name="Zhu Y."/>
            <person name="Xu J."/>
            <person name="Sun C."/>
            <person name="Zhou S."/>
            <person name="Xu H."/>
            <person name="Nelson D.R."/>
            <person name="Qian J."/>
            <person name="Song J."/>
            <person name="Luo H."/>
            <person name="Xiang L."/>
            <person name="Li Y."/>
            <person name="Xu Z."/>
            <person name="Ji A."/>
            <person name="Wang L."/>
            <person name="Lu S."/>
            <person name="Hayward A."/>
            <person name="Sun W."/>
            <person name="Li X."/>
            <person name="Schwartz D.C."/>
            <person name="Wang Y."/>
            <person name="Chen S."/>
        </authorList>
    </citation>
    <scope>NUCLEOTIDE SEQUENCE [LARGE SCALE GENOMIC DNA]</scope>
    <source>
        <strain evidence="2 3">ZZ0214-1</strain>
    </source>
</reference>
<accession>A0A2G8SHD3</accession>
<keyword evidence="3" id="KW-1185">Reference proteome</keyword>
<organism evidence="2 3">
    <name type="scientific">Ganoderma sinense ZZ0214-1</name>
    <dbReference type="NCBI Taxonomy" id="1077348"/>
    <lineage>
        <taxon>Eukaryota</taxon>
        <taxon>Fungi</taxon>
        <taxon>Dikarya</taxon>
        <taxon>Basidiomycota</taxon>
        <taxon>Agaricomycotina</taxon>
        <taxon>Agaricomycetes</taxon>
        <taxon>Polyporales</taxon>
        <taxon>Polyporaceae</taxon>
        <taxon>Ganoderma</taxon>
    </lineage>
</organism>
<dbReference type="AlphaFoldDB" id="A0A2G8SHD3"/>
<feature type="domain" description="F-box" evidence="1">
    <location>
        <begin position="97"/>
        <end position="141"/>
    </location>
</feature>
<evidence type="ECO:0000313" key="3">
    <source>
        <dbReference type="Proteomes" id="UP000230002"/>
    </source>
</evidence>
<name>A0A2G8SHD3_9APHY</name>
<dbReference type="InterPro" id="IPR036047">
    <property type="entry name" value="F-box-like_dom_sf"/>
</dbReference>
<dbReference type="Pfam" id="PF12937">
    <property type="entry name" value="F-box-like"/>
    <property type="match status" value="1"/>
</dbReference>
<dbReference type="Gene3D" id="1.20.1280.50">
    <property type="match status" value="1"/>
</dbReference>
<dbReference type="InterPro" id="IPR001810">
    <property type="entry name" value="F-box_dom"/>
</dbReference>
<sequence>MNGHHRERLLAGSVRRTMICTQATSYQGFLPPPNHMATSTNTPSFSGLVSSLPIADRDILAGLGDDDIRALWSAAKADDHRRLALTLLSIYNAVAPIHRLPFEVLSSIFEMCWKDRKSLRIGHVCRQWRSVLLDTSGFWASAVKREQFHQDDCATGYLGAVLERSAPQVIAPSFQHFSERVSPFLALHADRIASLTVSLGRCTELFHLWSCLNTGMRSLSTLKISSVNDDWWDVESRIADEHRGFEYGTLYDNAI</sequence>